<reference evidence="2 3" key="1">
    <citation type="submission" date="2018-04" db="EMBL/GenBank/DDBJ databases">
        <title>Novel actinobacteria from marine sediment.</title>
        <authorList>
            <person name="Ng Z.Y."/>
            <person name="Tan G.Y.A."/>
        </authorList>
    </citation>
    <scope>NUCLEOTIDE SEQUENCE [LARGE SCALE GENOMIC DNA]</scope>
    <source>
        <strain evidence="2 3">TPS81</strain>
    </source>
</reference>
<name>A0A368T9K9_9ACTN</name>
<keyword evidence="3" id="KW-1185">Reference proteome</keyword>
<gene>
    <name evidence="2" type="ORF">DEF24_05450</name>
</gene>
<evidence type="ECO:0000313" key="2">
    <source>
        <dbReference type="EMBL" id="RCV60964.1"/>
    </source>
</evidence>
<dbReference type="EMBL" id="QEIN01000027">
    <property type="protein sequence ID" value="RCV60964.1"/>
    <property type="molecule type" value="Genomic_DNA"/>
</dbReference>
<feature type="domain" description="DUF6194" evidence="1">
    <location>
        <begin position="1"/>
        <end position="150"/>
    </location>
</feature>
<organism evidence="2 3">
    <name type="scientific">Marinitenerispora sediminis</name>
    <dbReference type="NCBI Taxonomy" id="1931232"/>
    <lineage>
        <taxon>Bacteria</taxon>
        <taxon>Bacillati</taxon>
        <taxon>Actinomycetota</taxon>
        <taxon>Actinomycetes</taxon>
        <taxon>Streptosporangiales</taxon>
        <taxon>Nocardiopsidaceae</taxon>
        <taxon>Marinitenerispora</taxon>
    </lineage>
</organism>
<dbReference type="Pfam" id="PF19694">
    <property type="entry name" value="DUF6194"/>
    <property type="match status" value="1"/>
</dbReference>
<evidence type="ECO:0000313" key="3">
    <source>
        <dbReference type="Proteomes" id="UP000253318"/>
    </source>
</evidence>
<dbReference type="AlphaFoldDB" id="A0A368T9K9"/>
<sequence length="156" mass="17579">MDATDLQRYIRDTFDGTTLLEANGDSFFVYDPDGGLPPERQMPFATIVTGDNYDRVSELDRDPGDYRLNIGLTKATYTARFGTPPTRRDADGVLETGADYTERDRLMPHPYYASQYWVGVVNPSPATFDAVRPLLTEAHAFAARKYANQRARRTTT</sequence>
<evidence type="ECO:0000259" key="1">
    <source>
        <dbReference type="Pfam" id="PF19694"/>
    </source>
</evidence>
<dbReference type="Proteomes" id="UP000253318">
    <property type="component" value="Unassembled WGS sequence"/>
</dbReference>
<dbReference type="OrthoDB" id="9783727at2"/>
<proteinExistence type="predicted"/>
<protein>
    <recommendedName>
        <fullName evidence="1">DUF6194 domain-containing protein</fullName>
    </recommendedName>
</protein>
<dbReference type="RefSeq" id="WP_114399719.1">
    <property type="nucleotide sequence ID" value="NZ_QEIM01000147.1"/>
</dbReference>
<comment type="caution">
    <text evidence="2">The sequence shown here is derived from an EMBL/GenBank/DDBJ whole genome shotgun (WGS) entry which is preliminary data.</text>
</comment>
<accession>A0A368T9K9</accession>
<dbReference type="InterPro" id="IPR045676">
    <property type="entry name" value="DUF6194"/>
</dbReference>